<feature type="region of interest" description="Disordered" evidence="1">
    <location>
        <begin position="145"/>
        <end position="228"/>
    </location>
</feature>
<feature type="region of interest" description="Disordered" evidence="1">
    <location>
        <begin position="114"/>
        <end position="133"/>
    </location>
</feature>
<reference evidence="2 3" key="1">
    <citation type="submission" date="2024-02" db="EMBL/GenBank/DDBJ databases">
        <title>High-quality chromosome-scale genome assembly of Pensacola bahiagrass (Paspalum notatum Flugge var. saurae).</title>
        <authorList>
            <person name="Vega J.M."/>
            <person name="Podio M."/>
            <person name="Orjuela J."/>
            <person name="Siena L.A."/>
            <person name="Pessino S.C."/>
            <person name="Combes M.C."/>
            <person name="Mariac C."/>
            <person name="Albertini E."/>
            <person name="Pupilli F."/>
            <person name="Ortiz J.P.A."/>
            <person name="Leblanc O."/>
        </authorList>
    </citation>
    <scope>NUCLEOTIDE SEQUENCE [LARGE SCALE GENOMIC DNA]</scope>
    <source>
        <strain evidence="2">R1</strain>
        <tissue evidence="2">Leaf</tissue>
    </source>
</reference>
<evidence type="ECO:0000256" key="1">
    <source>
        <dbReference type="SAM" id="MobiDB-lite"/>
    </source>
</evidence>
<accession>A0AAQ3SHV9</accession>
<sequence length="228" mass="24044">MIPASALSKVTSTLHFVWLQSATTVGAFGLIHFGPDAVPEEIQEPETTAAEPEPEEPTVDLYCNEDLDDGKDVDDDCRGRQTSAGGAIRGGCSGDGALATVALPPCRVEDGKVAGEASRRAAPGPGRRHRSRWRTGRCRRLRRIRPGKRSRRVGAGEASPRRVGAKEVPPLSVEGGRRRRTSGTAGEAVAPRRGWGGVAMRRGRGGAAPGHGPGGGWRRGWRGSGCGK</sequence>
<dbReference type="Proteomes" id="UP001341281">
    <property type="component" value="Chromosome 01"/>
</dbReference>
<protein>
    <submittedName>
        <fullName evidence="2">Uncharacterized protein</fullName>
    </submittedName>
</protein>
<proteinExistence type="predicted"/>
<evidence type="ECO:0000313" key="3">
    <source>
        <dbReference type="Proteomes" id="UP001341281"/>
    </source>
</evidence>
<dbReference type="EMBL" id="CP144745">
    <property type="protein sequence ID" value="WVZ53806.1"/>
    <property type="molecule type" value="Genomic_DNA"/>
</dbReference>
<feature type="compositionally biased region" description="Gly residues" evidence="1">
    <location>
        <begin position="205"/>
        <end position="228"/>
    </location>
</feature>
<evidence type="ECO:0000313" key="2">
    <source>
        <dbReference type="EMBL" id="WVZ53806.1"/>
    </source>
</evidence>
<gene>
    <name evidence="2" type="ORF">U9M48_004700</name>
</gene>
<feature type="non-terminal residue" evidence="2">
    <location>
        <position position="228"/>
    </location>
</feature>
<name>A0AAQ3SHV9_PASNO</name>
<keyword evidence="3" id="KW-1185">Reference proteome</keyword>
<dbReference type="AlphaFoldDB" id="A0AAQ3SHV9"/>
<organism evidence="2 3">
    <name type="scientific">Paspalum notatum var. saurae</name>
    <dbReference type="NCBI Taxonomy" id="547442"/>
    <lineage>
        <taxon>Eukaryota</taxon>
        <taxon>Viridiplantae</taxon>
        <taxon>Streptophyta</taxon>
        <taxon>Embryophyta</taxon>
        <taxon>Tracheophyta</taxon>
        <taxon>Spermatophyta</taxon>
        <taxon>Magnoliopsida</taxon>
        <taxon>Liliopsida</taxon>
        <taxon>Poales</taxon>
        <taxon>Poaceae</taxon>
        <taxon>PACMAD clade</taxon>
        <taxon>Panicoideae</taxon>
        <taxon>Andropogonodae</taxon>
        <taxon>Paspaleae</taxon>
        <taxon>Paspalinae</taxon>
        <taxon>Paspalum</taxon>
    </lineage>
</organism>